<dbReference type="InterPro" id="IPR031338">
    <property type="entry name" value="KDPG/KHG_AS_2"/>
</dbReference>
<evidence type="ECO:0000256" key="4">
    <source>
        <dbReference type="ARBA" id="ARBA00023239"/>
    </source>
</evidence>
<proteinExistence type="inferred from homology"/>
<dbReference type="OrthoDB" id="8590323at2"/>
<dbReference type="EMBL" id="ARZY01000021">
    <property type="protein sequence ID" value="EWH09657.1"/>
    <property type="molecule type" value="Genomic_DNA"/>
</dbReference>
<evidence type="ECO:0000256" key="2">
    <source>
        <dbReference type="ARBA" id="ARBA00006906"/>
    </source>
</evidence>
<gene>
    <name evidence="6" type="ORF">DS2_11833</name>
</gene>
<dbReference type="InterPro" id="IPR000887">
    <property type="entry name" value="Aldlse_KDPG_KHG"/>
</dbReference>
<dbReference type="AlphaFoldDB" id="W7QL64"/>
<dbReference type="PANTHER" id="PTHR30246">
    <property type="entry name" value="2-KETO-3-DEOXY-6-PHOSPHOGLUCONATE ALDOLASE"/>
    <property type="match status" value="1"/>
</dbReference>
<evidence type="ECO:0000313" key="7">
    <source>
        <dbReference type="Proteomes" id="UP000019276"/>
    </source>
</evidence>
<dbReference type="PATRIC" id="fig|1328313.3.peg.2419"/>
<dbReference type="STRING" id="1328313.DS2_11833"/>
<dbReference type="Pfam" id="PF01081">
    <property type="entry name" value="Aldolase"/>
    <property type="match status" value="1"/>
</dbReference>
<dbReference type="PANTHER" id="PTHR30246:SF1">
    <property type="entry name" value="2-DEHYDRO-3-DEOXY-6-PHOSPHOGALACTONATE ALDOLASE-RELATED"/>
    <property type="match status" value="1"/>
</dbReference>
<evidence type="ECO:0000256" key="5">
    <source>
        <dbReference type="ARBA" id="ARBA00023277"/>
    </source>
</evidence>
<accession>W7QL64</accession>
<evidence type="ECO:0000256" key="1">
    <source>
        <dbReference type="ARBA" id="ARBA00004761"/>
    </source>
</evidence>
<dbReference type="GO" id="GO:0016829">
    <property type="term" value="F:lyase activity"/>
    <property type="evidence" value="ECO:0007669"/>
    <property type="project" value="UniProtKB-KW"/>
</dbReference>
<evidence type="ECO:0000313" key="6">
    <source>
        <dbReference type="EMBL" id="EWH09657.1"/>
    </source>
</evidence>
<dbReference type="CDD" id="cd00452">
    <property type="entry name" value="KDPG_aldolase"/>
    <property type="match status" value="1"/>
</dbReference>
<comment type="caution">
    <text evidence="6">The sequence shown here is derived from an EMBL/GenBank/DDBJ whole genome shotgun (WGS) entry which is preliminary data.</text>
</comment>
<name>W7QL64_9ALTE</name>
<dbReference type="InterPro" id="IPR013785">
    <property type="entry name" value="Aldolase_TIM"/>
</dbReference>
<organism evidence="6 7">
    <name type="scientific">Catenovulum agarivorans DS-2</name>
    <dbReference type="NCBI Taxonomy" id="1328313"/>
    <lineage>
        <taxon>Bacteria</taxon>
        <taxon>Pseudomonadati</taxon>
        <taxon>Pseudomonadota</taxon>
        <taxon>Gammaproteobacteria</taxon>
        <taxon>Alteromonadales</taxon>
        <taxon>Alteromonadaceae</taxon>
        <taxon>Catenovulum</taxon>
    </lineage>
</organism>
<dbReference type="NCBIfam" id="TIGR01182">
    <property type="entry name" value="eda"/>
    <property type="match status" value="1"/>
</dbReference>
<keyword evidence="7" id="KW-1185">Reference proteome</keyword>
<dbReference type="PROSITE" id="PS00160">
    <property type="entry name" value="ALDOLASE_KDPG_KHG_2"/>
    <property type="match status" value="1"/>
</dbReference>
<dbReference type="eggNOG" id="COG0800">
    <property type="taxonomic scope" value="Bacteria"/>
</dbReference>
<reference evidence="6 7" key="1">
    <citation type="journal article" date="2014" name="Genome Announc.">
        <title>Draft Genome Sequence of the Agar-Degrading Bacterium Catenovulum sp. Strain DS-2, Isolated from Intestines of Haliotis diversicolor.</title>
        <authorList>
            <person name="Shan D."/>
            <person name="Li X."/>
            <person name="Gu Z."/>
            <person name="Wei G."/>
            <person name="Gao Z."/>
            <person name="Shao Z."/>
        </authorList>
    </citation>
    <scope>NUCLEOTIDE SEQUENCE [LARGE SCALE GENOMIC DNA]</scope>
    <source>
        <strain evidence="6 7">DS-2</strain>
    </source>
</reference>
<dbReference type="Gene3D" id="3.20.20.70">
    <property type="entry name" value="Aldolase class I"/>
    <property type="match status" value="1"/>
</dbReference>
<keyword evidence="4" id="KW-0456">Lyase</keyword>
<comment type="pathway">
    <text evidence="1">Carbohydrate acid metabolism.</text>
</comment>
<dbReference type="SUPFAM" id="SSF51569">
    <property type="entry name" value="Aldolase"/>
    <property type="match status" value="1"/>
</dbReference>
<protein>
    <submittedName>
        <fullName evidence="6">KDPG and KHG aldolase</fullName>
    </submittedName>
</protein>
<keyword evidence="5" id="KW-0119">Carbohydrate metabolism</keyword>
<comment type="subunit">
    <text evidence="3">Homotrimer.</text>
</comment>
<dbReference type="Proteomes" id="UP000019276">
    <property type="component" value="Unassembled WGS sequence"/>
</dbReference>
<sequence>MNKQQIVEQMFKQKLVVIIRVEQPEQIDAIVENLITAGVGILEITSNTPGYASKITQLREQYPNLIVGAGTITTVEIAEQAKAAGAQFLVTPNTCKQVGKFAHEHNLPVLMGAFTPTDVVEAKKAGADVVKLFPAEPIGPEYLKALAKGPFLDTAFFPVGGIDENNFEQWLQAGAKGLGIGGALARPVETEAEKQQLIAGVSKIVNRLKEME</sequence>
<comment type="similarity">
    <text evidence="2">Belongs to the KHG/KDPG aldolase family.</text>
</comment>
<evidence type="ECO:0000256" key="3">
    <source>
        <dbReference type="ARBA" id="ARBA00011233"/>
    </source>
</evidence>
<dbReference type="RefSeq" id="WP_035015010.1">
    <property type="nucleotide sequence ID" value="NZ_ARZY01000021.1"/>
</dbReference>